<dbReference type="InterPro" id="IPR036291">
    <property type="entry name" value="NAD(P)-bd_dom_sf"/>
</dbReference>
<name>A0A2W7C8Y1_9HYPH</name>
<reference evidence="3" key="1">
    <citation type="submission" date="2017-03" db="EMBL/GenBank/DDBJ databases">
        <authorList>
            <person name="Safronova V.I."/>
            <person name="Sazanova A.L."/>
            <person name="Chirak E.R."/>
        </authorList>
    </citation>
    <scope>NUCLEOTIDE SEQUENCE [LARGE SCALE GENOMIC DNA]</scope>
    <source>
        <strain evidence="3">Ach-343</strain>
    </source>
</reference>
<dbReference type="AlphaFoldDB" id="A0A2W7C8Y1"/>
<evidence type="ECO:0000313" key="2">
    <source>
        <dbReference type="EMBL" id="PZV38791.1"/>
    </source>
</evidence>
<sequence length="246" mass="26326">MANRTHEGRIAIVTGAAQGIGREISLQLAARGAKLALVDLRKPVETAELIGNGAIAIQADISVDSGWAELAATVDKQLGEADIVVNNAGIYPNITIDELDLEAWRRTFAVNLDSHFYSAKHFVPRMRKKKWGRFVNLSSNSIGLPITGLSHYMAAKMGVIGFVRGLANDVAADGITVNAILPALTNTPGTSGVPEEFKKNIWEGQAIKRFAEPADIAGPILFLTSDDARFMTGQALVVDGGQYKIS</sequence>
<comment type="caution">
    <text evidence="2">The sequence shown here is derived from an EMBL/GenBank/DDBJ whole genome shotgun (WGS) entry which is preliminary data.</text>
</comment>
<comment type="similarity">
    <text evidence="1">Belongs to the short-chain dehydrogenases/reductases (SDR) family.</text>
</comment>
<dbReference type="PRINTS" id="PR00080">
    <property type="entry name" value="SDRFAMILY"/>
</dbReference>
<gene>
    <name evidence="2" type="ORF">B5V02_09040</name>
</gene>
<protein>
    <submittedName>
        <fullName evidence="2">Short-chain dehydrogenase</fullName>
    </submittedName>
</protein>
<evidence type="ECO:0000256" key="1">
    <source>
        <dbReference type="ARBA" id="ARBA00006484"/>
    </source>
</evidence>
<dbReference type="PANTHER" id="PTHR42879:SF2">
    <property type="entry name" value="3-OXOACYL-[ACYL-CARRIER-PROTEIN] REDUCTASE FABG"/>
    <property type="match status" value="1"/>
</dbReference>
<proteinExistence type="inferred from homology"/>
<dbReference type="PRINTS" id="PR00081">
    <property type="entry name" value="GDHRDH"/>
</dbReference>
<dbReference type="RefSeq" id="WP_111543907.1">
    <property type="nucleotide sequence ID" value="NZ_MZXV01000017.1"/>
</dbReference>
<dbReference type="InterPro" id="IPR050259">
    <property type="entry name" value="SDR"/>
</dbReference>
<dbReference type="SUPFAM" id="SSF51735">
    <property type="entry name" value="NAD(P)-binding Rossmann-fold domains"/>
    <property type="match status" value="1"/>
</dbReference>
<dbReference type="Proteomes" id="UP000248616">
    <property type="component" value="Unassembled WGS sequence"/>
</dbReference>
<dbReference type="FunFam" id="3.40.50.720:FF:000084">
    <property type="entry name" value="Short-chain dehydrogenase reductase"/>
    <property type="match status" value="1"/>
</dbReference>
<dbReference type="OrthoDB" id="9789398at2"/>
<dbReference type="PANTHER" id="PTHR42879">
    <property type="entry name" value="3-OXOACYL-(ACYL-CARRIER-PROTEIN) REDUCTASE"/>
    <property type="match status" value="1"/>
</dbReference>
<dbReference type="EMBL" id="MZXV01000017">
    <property type="protein sequence ID" value="PZV38791.1"/>
    <property type="molecule type" value="Genomic_DNA"/>
</dbReference>
<dbReference type="CDD" id="cd05233">
    <property type="entry name" value="SDR_c"/>
    <property type="match status" value="1"/>
</dbReference>
<dbReference type="InterPro" id="IPR002347">
    <property type="entry name" value="SDR_fam"/>
</dbReference>
<organism evidence="2 3">
    <name type="scientific">Mesorhizobium kowhaii</name>
    <dbReference type="NCBI Taxonomy" id="1300272"/>
    <lineage>
        <taxon>Bacteria</taxon>
        <taxon>Pseudomonadati</taxon>
        <taxon>Pseudomonadota</taxon>
        <taxon>Alphaproteobacteria</taxon>
        <taxon>Hyphomicrobiales</taxon>
        <taxon>Phyllobacteriaceae</taxon>
        <taxon>Mesorhizobium</taxon>
    </lineage>
</organism>
<dbReference type="Gene3D" id="3.40.50.720">
    <property type="entry name" value="NAD(P)-binding Rossmann-like Domain"/>
    <property type="match status" value="1"/>
</dbReference>
<keyword evidence="3" id="KW-1185">Reference proteome</keyword>
<evidence type="ECO:0000313" key="3">
    <source>
        <dbReference type="Proteomes" id="UP000248616"/>
    </source>
</evidence>
<dbReference type="Pfam" id="PF13561">
    <property type="entry name" value="adh_short_C2"/>
    <property type="match status" value="1"/>
</dbReference>
<accession>A0A2W7C8Y1</accession>